<organism evidence="7 8">
    <name type="scientific">Pichia inconspicua</name>
    <dbReference type="NCBI Taxonomy" id="52247"/>
    <lineage>
        <taxon>Eukaryota</taxon>
        <taxon>Fungi</taxon>
        <taxon>Dikarya</taxon>
        <taxon>Ascomycota</taxon>
        <taxon>Saccharomycotina</taxon>
        <taxon>Pichiomycetes</taxon>
        <taxon>Pichiales</taxon>
        <taxon>Pichiaceae</taxon>
        <taxon>Pichia</taxon>
    </lineage>
</organism>
<dbReference type="SUPFAM" id="SSF50630">
    <property type="entry name" value="Acid proteases"/>
    <property type="match status" value="1"/>
</dbReference>
<feature type="domain" description="Peptidase A1" evidence="6">
    <location>
        <begin position="53"/>
        <end position="337"/>
    </location>
</feature>
<dbReference type="InterPro" id="IPR033121">
    <property type="entry name" value="PEPTIDASE_A1"/>
</dbReference>
<keyword evidence="5" id="KW-0732">Signal</keyword>
<evidence type="ECO:0000256" key="1">
    <source>
        <dbReference type="ARBA" id="ARBA00007447"/>
    </source>
</evidence>
<proteinExistence type="inferred from homology"/>
<dbReference type="GO" id="GO:0004190">
    <property type="term" value="F:aspartic-type endopeptidase activity"/>
    <property type="evidence" value="ECO:0007669"/>
    <property type="project" value="InterPro"/>
</dbReference>
<evidence type="ECO:0000256" key="3">
    <source>
        <dbReference type="PIRSR" id="PIRSR601461-2"/>
    </source>
</evidence>
<evidence type="ECO:0000256" key="5">
    <source>
        <dbReference type="SAM" id="SignalP"/>
    </source>
</evidence>
<evidence type="ECO:0000259" key="6">
    <source>
        <dbReference type="PROSITE" id="PS51767"/>
    </source>
</evidence>
<keyword evidence="2 3" id="KW-1015">Disulfide bond</keyword>
<feature type="signal peptide" evidence="5">
    <location>
        <begin position="1"/>
        <end position="22"/>
    </location>
</feature>
<feature type="compositionally biased region" description="Low complexity" evidence="4">
    <location>
        <begin position="440"/>
        <end position="457"/>
    </location>
</feature>
<sequence>MLGLNTLIACLISLGAITNAAGAVPAQLSIVKRADSQTTLADELSIDENDNAFVIGVEVGSNNFPLSLIVDTSSDDTWIPSHSYSSNSSSSFETQSTSEINVDGTTVDVTSGTDTIHISGQELNDFPLFIADVSKDTVYGRLGLGYGNNSTPIKLANANIIARPAYSLNFNPQDGSQIIFGGVDKDQLGGPLVQFKNVALQTDSDDLTAVAVSLGKLTYQNGNGDLITIGEGYLPLELDSSSTDVLLPKPLFDAFASSIGLDESNSVSCDDIRSSYFMFAIQQQVYTITATSFFTEEDGKCVFQALSTEGNHPIFGLTLLQNLYTVVDLEAKSVGLSIFKYSSSSSLQVIDGGKLPGSIYPPTNDVFDENNDVFTYFTNGKSATTVTYANDATSTVKPTHSTPTLGSTRLSGNSMGGPSGSHAASHTADESAPAPTTLVSSTASAKPSSSASKSSTKNGADSLKVAGMAGLLPFVFGLI</sequence>
<name>A0A4T0WYN1_9ASCO</name>
<dbReference type="GO" id="GO:0006508">
    <property type="term" value="P:proteolysis"/>
    <property type="evidence" value="ECO:0007669"/>
    <property type="project" value="InterPro"/>
</dbReference>
<accession>A0A4T0WYN1</accession>
<dbReference type="STRING" id="52247.A0A4T0WYN1"/>
<keyword evidence="8" id="KW-1185">Reference proteome</keyword>
<dbReference type="Pfam" id="PF00026">
    <property type="entry name" value="Asp"/>
    <property type="match status" value="1"/>
</dbReference>
<reference evidence="7 8" key="1">
    <citation type="journal article" date="2019" name="Front. Genet.">
        <title>Whole-Genome Sequencing of the Opportunistic Yeast Pathogen Candida inconspicua Uncovers Its Hybrid Origin.</title>
        <authorList>
            <person name="Mixao V."/>
            <person name="Hansen A.P."/>
            <person name="Saus E."/>
            <person name="Boekhout T."/>
            <person name="Lass-Florl C."/>
            <person name="Gabaldon T."/>
        </authorList>
    </citation>
    <scope>NUCLEOTIDE SEQUENCE [LARGE SCALE GENOMIC DNA]</scope>
    <source>
        <strain evidence="7 8">CBS 180</strain>
    </source>
</reference>
<protein>
    <recommendedName>
        <fullName evidence="6">Peptidase A1 domain-containing protein</fullName>
    </recommendedName>
</protein>
<dbReference type="InterPro" id="IPR021109">
    <property type="entry name" value="Peptidase_aspartic_dom_sf"/>
</dbReference>
<dbReference type="PANTHER" id="PTHR47966">
    <property type="entry name" value="BETA-SITE APP-CLEAVING ENZYME, ISOFORM A-RELATED"/>
    <property type="match status" value="1"/>
</dbReference>
<comment type="similarity">
    <text evidence="1">Belongs to the peptidase A1 family.</text>
</comment>
<dbReference type="AlphaFoldDB" id="A0A4T0WYN1"/>
<dbReference type="PANTHER" id="PTHR47966:SF51">
    <property type="entry name" value="BETA-SITE APP-CLEAVING ENZYME, ISOFORM A-RELATED"/>
    <property type="match status" value="1"/>
</dbReference>
<dbReference type="Gene3D" id="2.40.70.10">
    <property type="entry name" value="Acid Proteases"/>
    <property type="match status" value="2"/>
</dbReference>
<dbReference type="EMBL" id="SELW01000636">
    <property type="protein sequence ID" value="TID17253.1"/>
    <property type="molecule type" value="Genomic_DNA"/>
</dbReference>
<dbReference type="InterPro" id="IPR001461">
    <property type="entry name" value="Aspartic_peptidase_A1"/>
</dbReference>
<evidence type="ECO:0000313" key="7">
    <source>
        <dbReference type="EMBL" id="TID17253.1"/>
    </source>
</evidence>
<evidence type="ECO:0000313" key="8">
    <source>
        <dbReference type="Proteomes" id="UP000307173"/>
    </source>
</evidence>
<evidence type="ECO:0000256" key="4">
    <source>
        <dbReference type="SAM" id="MobiDB-lite"/>
    </source>
</evidence>
<comment type="caution">
    <text evidence="7">The sequence shown here is derived from an EMBL/GenBank/DDBJ whole genome shotgun (WGS) entry which is preliminary data.</text>
</comment>
<gene>
    <name evidence="7" type="ORF">CANINC_004016</name>
</gene>
<feature type="compositionally biased region" description="Polar residues" evidence="4">
    <location>
        <begin position="394"/>
        <end position="413"/>
    </location>
</feature>
<dbReference type="Proteomes" id="UP000307173">
    <property type="component" value="Unassembled WGS sequence"/>
</dbReference>
<evidence type="ECO:0000256" key="2">
    <source>
        <dbReference type="ARBA" id="ARBA00023157"/>
    </source>
</evidence>
<dbReference type="PRINTS" id="PR00792">
    <property type="entry name" value="PEPSIN"/>
</dbReference>
<feature type="disulfide bond" evidence="3">
    <location>
        <begin position="269"/>
        <end position="301"/>
    </location>
</feature>
<feature type="region of interest" description="Disordered" evidence="4">
    <location>
        <begin position="394"/>
        <end position="460"/>
    </location>
</feature>
<dbReference type="OrthoDB" id="3997531at2759"/>
<feature type="chain" id="PRO_5020442105" description="Peptidase A1 domain-containing protein" evidence="5">
    <location>
        <begin position="23"/>
        <end position="479"/>
    </location>
</feature>
<dbReference type="PROSITE" id="PS51767">
    <property type="entry name" value="PEPTIDASE_A1"/>
    <property type="match status" value="1"/>
</dbReference>